<evidence type="ECO:0000313" key="3">
    <source>
        <dbReference type="Proteomes" id="UP000577707"/>
    </source>
</evidence>
<keyword evidence="1" id="KW-1133">Transmembrane helix</keyword>
<name>A0A7W5F7G6_9ACTN</name>
<dbReference type="EMBL" id="JACHXG010000002">
    <property type="protein sequence ID" value="MBB3088135.1"/>
    <property type="molecule type" value="Genomic_DNA"/>
</dbReference>
<keyword evidence="1" id="KW-0812">Transmembrane</keyword>
<gene>
    <name evidence="2" type="ORF">FHS12_001068</name>
</gene>
<evidence type="ECO:0000256" key="1">
    <source>
        <dbReference type="SAM" id="Phobius"/>
    </source>
</evidence>
<evidence type="ECO:0000313" key="2">
    <source>
        <dbReference type="EMBL" id="MBB3088135.1"/>
    </source>
</evidence>
<protein>
    <submittedName>
        <fullName evidence="2">Uncharacterized protein</fullName>
    </submittedName>
</protein>
<reference evidence="2 3" key="1">
    <citation type="submission" date="2020-08" db="EMBL/GenBank/DDBJ databases">
        <title>Genomic Encyclopedia of Type Strains, Phase III (KMG-III): the genomes of soil and plant-associated and newly described type strains.</title>
        <authorList>
            <person name="Whitman W."/>
        </authorList>
    </citation>
    <scope>NUCLEOTIDE SEQUENCE [LARGE SCALE GENOMIC DNA]</scope>
    <source>
        <strain evidence="2 3">CECT 3302</strain>
    </source>
</reference>
<dbReference type="Proteomes" id="UP000577707">
    <property type="component" value="Unassembled WGS sequence"/>
</dbReference>
<feature type="transmembrane region" description="Helical" evidence="1">
    <location>
        <begin position="41"/>
        <end position="61"/>
    </location>
</feature>
<proteinExistence type="predicted"/>
<keyword evidence="1" id="KW-0472">Membrane</keyword>
<keyword evidence="3" id="KW-1185">Reference proteome</keyword>
<comment type="caution">
    <text evidence="2">The sequence shown here is derived from an EMBL/GenBank/DDBJ whole genome shotgun (WGS) entry which is preliminary data.</text>
</comment>
<accession>A0A7W5F7G6</accession>
<dbReference type="RefSeq" id="WP_183542956.1">
    <property type="nucleotide sequence ID" value="NZ_BMQT01000004.1"/>
</dbReference>
<sequence>MNDVIDRLSRLTPAPSASTDDAAADLRRGHRALARRRVKRAALGGAAFTLAVGGAFGGIALTSGNEGAPSVQAAGNVRLVDYDGAQMPGYTVAKVPEGFVLQGSDQYVLAVARPDDKSSISDFRDKIVVTLESASSPAEGATDTTVNGRPATLVTTPDGATMLKYAYRDFTVVIQMWPTIHLADEQLVEFAEGIEVTADAKPSFG</sequence>
<dbReference type="AlphaFoldDB" id="A0A7W5F7G6"/>
<organism evidence="2 3">
    <name type="scientific">Nocardioides albus</name>
    <dbReference type="NCBI Taxonomy" id="1841"/>
    <lineage>
        <taxon>Bacteria</taxon>
        <taxon>Bacillati</taxon>
        <taxon>Actinomycetota</taxon>
        <taxon>Actinomycetes</taxon>
        <taxon>Propionibacteriales</taxon>
        <taxon>Nocardioidaceae</taxon>
        <taxon>Nocardioides</taxon>
    </lineage>
</organism>